<evidence type="ECO:0000313" key="8">
    <source>
        <dbReference type="Proteomes" id="UP000254387"/>
    </source>
</evidence>
<evidence type="ECO:0000256" key="5">
    <source>
        <dbReference type="ARBA" id="ARBA00023139"/>
    </source>
</evidence>
<dbReference type="PANTHER" id="PTHR30429">
    <property type="entry name" value="D-METHIONINE-BINDING LIPOPROTEIN METQ"/>
    <property type="match status" value="1"/>
</dbReference>
<organism evidence="7 8">
    <name type="scientific">Klebsiella pneumoniae</name>
    <dbReference type="NCBI Taxonomy" id="573"/>
    <lineage>
        <taxon>Bacteria</taxon>
        <taxon>Pseudomonadati</taxon>
        <taxon>Pseudomonadota</taxon>
        <taxon>Gammaproteobacteria</taxon>
        <taxon>Enterobacterales</taxon>
        <taxon>Enterobacteriaceae</taxon>
        <taxon>Klebsiella/Raoultella group</taxon>
        <taxon>Klebsiella</taxon>
        <taxon>Klebsiella pneumoniae complex</taxon>
    </lineage>
</organism>
<evidence type="ECO:0000256" key="6">
    <source>
        <dbReference type="ARBA" id="ARBA00023288"/>
    </source>
</evidence>
<name>A0A378BFD0_KLEPN</name>
<protein>
    <submittedName>
        <fullName evidence="7">Methionine ABC transporter substrate-binding protein</fullName>
    </submittedName>
</protein>
<evidence type="ECO:0000313" key="7">
    <source>
        <dbReference type="EMBL" id="STV39265.1"/>
    </source>
</evidence>
<dbReference type="Proteomes" id="UP000254387">
    <property type="component" value="Unassembled WGS sequence"/>
</dbReference>
<dbReference type="SUPFAM" id="SSF53850">
    <property type="entry name" value="Periplasmic binding protein-like II"/>
    <property type="match status" value="1"/>
</dbReference>
<keyword evidence="3" id="KW-0732">Signal</keyword>
<gene>
    <name evidence="7" type="primary">metQ_4</name>
    <name evidence="7" type="ORF">NCTC5053_04475</name>
</gene>
<keyword evidence="6" id="KW-0449">Lipoprotein</keyword>
<dbReference type="InterPro" id="IPR004872">
    <property type="entry name" value="Lipoprotein_NlpA"/>
</dbReference>
<keyword evidence="4" id="KW-0472">Membrane</keyword>
<dbReference type="Gene3D" id="3.40.190.10">
    <property type="entry name" value="Periplasmic binding protein-like II"/>
    <property type="match status" value="1"/>
</dbReference>
<comment type="similarity">
    <text evidence="2">Belongs to the NlpA lipoprotein family.</text>
</comment>
<sequence>MAVINTTYASQIGLTPAKDGIFVEGKESPYVNLIVAREDNKDAENVEKNSFRLTRAMKFTKQRTRSLTAVP</sequence>
<comment type="subcellular location">
    <subcellularLocation>
        <location evidence="1">Cell membrane</location>
        <topology evidence="1">Lipid-anchor</topology>
    </subcellularLocation>
</comment>
<accession>A0A378BFD0</accession>
<evidence type="ECO:0000256" key="1">
    <source>
        <dbReference type="ARBA" id="ARBA00004193"/>
    </source>
</evidence>
<proteinExistence type="inferred from homology"/>
<dbReference type="AlphaFoldDB" id="A0A378BFD0"/>
<dbReference type="PANTHER" id="PTHR30429:SF1">
    <property type="entry name" value="D-METHIONINE-BINDING LIPOPROTEIN METQ-RELATED"/>
    <property type="match status" value="1"/>
</dbReference>
<dbReference type="EMBL" id="UGMN01000004">
    <property type="protein sequence ID" value="STV39265.1"/>
    <property type="molecule type" value="Genomic_DNA"/>
</dbReference>
<dbReference type="GO" id="GO:0005886">
    <property type="term" value="C:plasma membrane"/>
    <property type="evidence" value="ECO:0007669"/>
    <property type="project" value="UniProtKB-SubCell"/>
</dbReference>
<keyword evidence="5" id="KW-0564">Palmitate</keyword>
<evidence type="ECO:0000256" key="2">
    <source>
        <dbReference type="ARBA" id="ARBA00008973"/>
    </source>
</evidence>
<evidence type="ECO:0000256" key="4">
    <source>
        <dbReference type="ARBA" id="ARBA00023136"/>
    </source>
</evidence>
<reference evidence="7 8" key="1">
    <citation type="submission" date="2018-06" db="EMBL/GenBank/DDBJ databases">
        <authorList>
            <consortium name="Pathogen Informatics"/>
            <person name="Doyle S."/>
        </authorList>
    </citation>
    <scope>NUCLEOTIDE SEQUENCE [LARGE SCALE GENOMIC DNA]</scope>
    <source>
        <strain evidence="7 8">NCTC5053</strain>
    </source>
</reference>
<dbReference type="Pfam" id="PF03180">
    <property type="entry name" value="Lipoprotein_9"/>
    <property type="match status" value="1"/>
</dbReference>
<evidence type="ECO:0000256" key="3">
    <source>
        <dbReference type="ARBA" id="ARBA00022729"/>
    </source>
</evidence>